<evidence type="ECO:0000313" key="1">
    <source>
        <dbReference type="EMBL" id="KAL1122685.1"/>
    </source>
</evidence>
<organism evidence="1 2">
    <name type="scientific">Ranatra chinensis</name>
    <dbReference type="NCBI Taxonomy" id="642074"/>
    <lineage>
        <taxon>Eukaryota</taxon>
        <taxon>Metazoa</taxon>
        <taxon>Ecdysozoa</taxon>
        <taxon>Arthropoda</taxon>
        <taxon>Hexapoda</taxon>
        <taxon>Insecta</taxon>
        <taxon>Pterygota</taxon>
        <taxon>Neoptera</taxon>
        <taxon>Paraneoptera</taxon>
        <taxon>Hemiptera</taxon>
        <taxon>Heteroptera</taxon>
        <taxon>Panheteroptera</taxon>
        <taxon>Nepomorpha</taxon>
        <taxon>Nepidae</taxon>
        <taxon>Ranatrinae</taxon>
        <taxon>Ranatra</taxon>
    </lineage>
</organism>
<reference evidence="1 2" key="1">
    <citation type="submission" date="2024-07" db="EMBL/GenBank/DDBJ databases">
        <title>Chromosome-level genome assembly of the water stick insect Ranatra chinensis (Heteroptera: Nepidae).</title>
        <authorList>
            <person name="Liu X."/>
        </authorList>
    </citation>
    <scope>NUCLEOTIDE SEQUENCE [LARGE SCALE GENOMIC DNA]</scope>
    <source>
        <strain evidence="1">Cailab_2021Rc</strain>
        <tissue evidence="1">Muscle</tissue>
    </source>
</reference>
<accession>A0ABD0Y5M1</accession>
<protein>
    <submittedName>
        <fullName evidence="1">Uncharacterized protein</fullName>
    </submittedName>
</protein>
<name>A0ABD0Y5M1_9HEMI</name>
<keyword evidence="2" id="KW-1185">Reference proteome</keyword>
<proteinExistence type="predicted"/>
<sequence length="216" mass="24344">MFKYVSEASMAARTPVWKTLQMQSFTGEAGPVEQVITFSNKQSEKPQDRKTVAATRIHRDRLPPTTQAVNAVCRNLYRRAVHLTMVNHRTFSNLNDLTKKDIRLDDLNSLQLVNLGIKQWIGREESSNILHLSEVKAILFIAVCSTHPLVPVTSPVYTILLRVPASVFALGCLSWFLMPTSLSLLLCLDQSEEPKAWPAPRREETDDAIFLKVSQA</sequence>
<dbReference type="Proteomes" id="UP001558652">
    <property type="component" value="Unassembled WGS sequence"/>
</dbReference>
<gene>
    <name evidence="1" type="ORF">AAG570_003012</name>
</gene>
<dbReference type="EMBL" id="JBFDAA010000013">
    <property type="protein sequence ID" value="KAL1122685.1"/>
    <property type="molecule type" value="Genomic_DNA"/>
</dbReference>
<comment type="caution">
    <text evidence="1">The sequence shown here is derived from an EMBL/GenBank/DDBJ whole genome shotgun (WGS) entry which is preliminary data.</text>
</comment>
<evidence type="ECO:0000313" key="2">
    <source>
        <dbReference type="Proteomes" id="UP001558652"/>
    </source>
</evidence>
<dbReference type="AlphaFoldDB" id="A0ABD0Y5M1"/>